<keyword evidence="3" id="KW-1185">Reference proteome</keyword>
<proteinExistence type="predicted"/>
<keyword evidence="1" id="KW-0472">Membrane</keyword>
<name>A0ABX8BHX4_9ACTN</name>
<evidence type="ECO:0000313" key="2">
    <source>
        <dbReference type="EMBL" id="QUX20556.1"/>
    </source>
</evidence>
<gene>
    <name evidence="2" type="ORF">KGD84_18790</name>
</gene>
<protein>
    <recommendedName>
        <fullName evidence="4">Flp family type IVb pilin</fullName>
    </recommendedName>
</protein>
<evidence type="ECO:0008006" key="4">
    <source>
        <dbReference type="Google" id="ProtNLM"/>
    </source>
</evidence>
<accession>A0ABX8BHX4</accession>
<dbReference type="EMBL" id="CP074133">
    <property type="protein sequence ID" value="QUX20556.1"/>
    <property type="molecule type" value="Genomic_DNA"/>
</dbReference>
<keyword evidence="1" id="KW-0812">Transmembrane</keyword>
<evidence type="ECO:0000313" key="3">
    <source>
        <dbReference type="Proteomes" id="UP000676079"/>
    </source>
</evidence>
<reference evidence="2 3" key="1">
    <citation type="submission" date="2021-05" db="EMBL/GenBank/DDBJ databases">
        <title>Direct Submission.</title>
        <authorList>
            <person name="Li K."/>
            <person name="Gao J."/>
        </authorList>
    </citation>
    <scope>NUCLEOTIDE SEQUENCE [LARGE SCALE GENOMIC DNA]</scope>
    <source>
        <strain evidence="2 3">Mg02</strain>
    </source>
</reference>
<sequence>MSRLRRTLAAFLEPRTARSDRGSAATEYVLILAIVIAIAVGVGAILTPRILNSAQSIDLGVNP</sequence>
<dbReference type="RefSeq" id="WP_220561752.1">
    <property type="nucleotide sequence ID" value="NZ_CP074133.1"/>
</dbReference>
<evidence type="ECO:0000256" key="1">
    <source>
        <dbReference type="SAM" id="Phobius"/>
    </source>
</evidence>
<dbReference type="Proteomes" id="UP000676079">
    <property type="component" value="Chromosome"/>
</dbReference>
<organism evidence="2 3">
    <name type="scientific">Nocardiopsis changdeensis</name>
    <dbReference type="NCBI Taxonomy" id="2831969"/>
    <lineage>
        <taxon>Bacteria</taxon>
        <taxon>Bacillati</taxon>
        <taxon>Actinomycetota</taxon>
        <taxon>Actinomycetes</taxon>
        <taxon>Streptosporangiales</taxon>
        <taxon>Nocardiopsidaceae</taxon>
        <taxon>Nocardiopsis</taxon>
    </lineage>
</organism>
<keyword evidence="1" id="KW-1133">Transmembrane helix</keyword>
<feature type="transmembrane region" description="Helical" evidence="1">
    <location>
        <begin position="29"/>
        <end position="47"/>
    </location>
</feature>